<accession>A0AAD4X7X8</accession>
<dbReference type="AlphaFoldDB" id="A0AAD4X7X8"/>
<keyword evidence="2" id="KW-1185">Reference proteome</keyword>
<reference evidence="1" key="1">
    <citation type="submission" date="2022-04" db="EMBL/GenBank/DDBJ databases">
        <title>A functionally conserved STORR gene fusion in Papaver species that diverged 16.8 million years ago.</title>
        <authorList>
            <person name="Catania T."/>
        </authorList>
    </citation>
    <scope>NUCLEOTIDE SEQUENCE</scope>
    <source>
        <strain evidence="1">S-188037</strain>
    </source>
</reference>
<dbReference type="EMBL" id="JAJJMB010014886">
    <property type="protein sequence ID" value="KAI3857135.1"/>
    <property type="molecule type" value="Genomic_DNA"/>
</dbReference>
<dbReference type="Proteomes" id="UP001202328">
    <property type="component" value="Unassembled WGS sequence"/>
</dbReference>
<evidence type="ECO:0000313" key="1">
    <source>
        <dbReference type="EMBL" id="KAI3857135.1"/>
    </source>
</evidence>
<name>A0AAD4X7X8_9MAGN</name>
<gene>
    <name evidence="1" type="ORF">MKW98_010549</name>
</gene>
<sequence>MLQYFTSSPSRHGKVFEELDCEIAVEGLLLDVADHIRWKSLVSHKCYQIHGNLIPRRNLTKIISCLTKRWVQAERRRLGDSDNPEVSELLKTAVWCLKERFFLFRRKDGPIEVHAHVGDTIEMTTSGFRIAWSRSSSL</sequence>
<protein>
    <submittedName>
        <fullName evidence="1">Uncharacterized protein</fullName>
    </submittedName>
</protein>
<comment type="caution">
    <text evidence="1">The sequence shown here is derived from an EMBL/GenBank/DDBJ whole genome shotgun (WGS) entry which is preliminary data.</text>
</comment>
<evidence type="ECO:0000313" key="2">
    <source>
        <dbReference type="Proteomes" id="UP001202328"/>
    </source>
</evidence>
<proteinExistence type="predicted"/>
<organism evidence="1 2">
    <name type="scientific">Papaver atlanticum</name>
    <dbReference type="NCBI Taxonomy" id="357466"/>
    <lineage>
        <taxon>Eukaryota</taxon>
        <taxon>Viridiplantae</taxon>
        <taxon>Streptophyta</taxon>
        <taxon>Embryophyta</taxon>
        <taxon>Tracheophyta</taxon>
        <taxon>Spermatophyta</taxon>
        <taxon>Magnoliopsida</taxon>
        <taxon>Ranunculales</taxon>
        <taxon>Papaveraceae</taxon>
        <taxon>Papaveroideae</taxon>
        <taxon>Papaver</taxon>
    </lineage>
</organism>